<proteinExistence type="predicted"/>
<reference evidence="1 2" key="1">
    <citation type="submission" date="2017-09" db="EMBL/GenBank/DDBJ databases">
        <title>Large-scale bioinformatics analysis of Bacillus genomes uncovers conserved roles of natural products in bacterial physiology.</title>
        <authorList>
            <consortium name="Agbiome Team Llc"/>
            <person name="Bleich R.M."/>
            <person name="Grubbs K.J."/>
            <person name="Santa Maria K.C."/>
            <person name="Allen S.E."/>
            <person name="Farag S."/>
            <person name="Shank E.A."/>
            <person name="Bowers A."/>
        </authorList>
    </citation>
    <scope>NUCLEOTIDE SEQUENCE [LARGE SCALE GENOMIC DNA]</scope>
    <source>
        <strain evidence="1 2">AFS060060</strain>
    </source>
</reference>
<sequence>MKEVNYELCKKCEKNMKKAGILGVTTEDMYKQNAEFGMDVGLPLLEEGCDIQRKSKEKVLGSTIRLVKEKSAEYFATIQEGKVVSYRTLTTEELTAKDWKIVKLPA</sequence>
<accession>A0A9X7GFY7</accession>
<dbReference type="RefSeq" id="WP_098685645.1">
    <property type="nucleotide sequence ID" value="NZ_NVDU01000003.1"/>
</dbReference>
<dbReference type="AlphaFoldDB" id="A0A9X7GFY7"/>
<gene>
    <name evidence="1" type="ORF">COK99_02040</name>
</gene>
<evidence type="ECO:0000313" key="2">
    <source>
        <dbReference type="Proteomes" id="UP000223366"/>
    </source>
</evidence>
<dbReference type="EMBL" id="NVDU01000003">
    <property type="protein sequence ID" value="PFV35822.1"/>
    <property type="molecule type" value="Genomic_DNA"/>
</dbReference>
<organism evidence="1 2">
    <name type="scientific">Bacillus thuringiensis</name>
    <dbReference type="NCBI Taxonomy" id="1428"/>
    <lineage>
        <taxon>Bacteria</taxon>
        <taxon>Bacillati</taxon>
        <taxon>Bacillota</taxon>
        <taxon>Bacilli</taxon>
        <taxon>Bacillales</taxon>
        <taxon>Bacillaceae</taxon>
        <taxon>Bacillus</taxon>
        <taxon>Bacillus cereus group</taxon>
    </lineage>
</organism>
<comment type="caution">
    <text evidence="1">The sequence shown here is derived from an EMBL/GenBank/DDBJ whole genome shotgun (WGS) entry which is preliminary data.</text>
</comment>
<dbReference type="Proteomes" id="UP000223366">
    <property type="component" value="Unassembled WGS sequence"/>
</dbReference>
<evidence type="ECO:0000313" key="1">
    <source>
        <dbReference type="EMBL" id="PFV35822.1"/>
    </source>
</evidence>
<name>A0A9X7GFY7_BACTU</name>
<protein>
    <submittedName>
        <fullName evidence="1">Uncharacterized protein</fullName>
    </submittedName>
</protein>